<dbReference type="Proteomes" id="UP001521222">
    <property type="component" value="Unassembled WGS sequence"/>
</dbReference>
<evidence type="ECO:0000313" key="2">
    <source>
        <dbReference type="Proteomes" id="UP001521222"/>
    </source>
</evidence>
<reference evidence="1 2" key="1">
    <citation type="submission" date="2024-02" db="EMBL/GenBank/DDBJ databases">
        <title>De novo assembly and annotation of 12 fungi associated with fruit tree decline syndrome in Ontario, Canada.</title>
        <authorList>
            <person name="Sulman M."/>
            <person name="Ellouze W."/>
            <person name="Ilyukhin E."/>
        </authorList>
    </citation>
    <scope>NUCLEOTIDE SEQUENCE [LARGE SCALE GENOMIC DNA]</scope>
    <source>
        <strain evidence="1 2">M97-236</strain>
    </source>
</reference>
<dbReference type="EMBL" id="JAKIXB020000013">
    <property type="protein sequence ID" value="KAL1602957.1"/>
    <property type="molecule type" value="Genomic_DNA"/>
</dbReference>
<name>A0ABR3RF17_9PLEO</name>
<organism evidence="1 2">
    <name type="scientific">Nothophoma quercina</name>
    <dbReference type="NCBI Taxonomy" id="749835"/>
    <lineage>
        <taxon>Eukaryota</taxon>
        <taxon>Fungi</taxon>
        <taxon>Dikarya</taxon>
        <taxon>Ascomycota</taxon>
        <taxon>Pezizomycotina</taxon>
        <taxon>Dothideomycetes</taxon>
        <taxon>Pleosporomycetidae</taxon>
        <taxon>Pleosporales</taxon>
        <taxon>Pleosporineae</taxon>
        <taxon>Didymellaceae</taxon>
        <taxon>Nothophoma</taxon>
    </lineage>
</organism>
<comment type="caution">
    <text evidence="1">The sequence shown here is derived from an EMBL/GenBank/DDBJ whole genome shotgun (WGS) entry which is preliminary data.</text>
</comment>
<proteinExistence type="predicted"/>
<dbReference type="SUPFAM" id="SSF52047">
    <property type="entry name" value="RNI-like"/>
    <property type="match status" value="1"/>
</dbReference>
<protein>
    <submittedName>
        <fullName evidence="1">Uncharacterized protein</fullName>
    </submittedName>
</protein>
<evidence type="ECO:0000313" key="1">
    <source>
        <dbReference type="EMBL" id="KAL1602957.1"/>
    </source>
</evidence>
<accession>A0ABR3RF17</accession>
<dbReference type="Gene3D" id="3.80.10.10">
    <property type="entry name" value="Ribonuclease Inhibitor"/>
    <property type="match status" value="1"/>
</dbReference>
<dbReference type="InterPro" id="IPR032675">
    <property type="entry name" value="LRR_dom_sf"/>
</dbReference>
<gene>
    <name evidence="1" type="ORF">SLS59_004612</name>
</gene>
<sequence>MVVEDEEKTELRGLCMGPVGKDVSWDGREPWGDANYWVDKKNSELRRQWAEEGGKPETNLDKWLEIMDWSQLEELSINTGRTPMADAISKMPQRLTSLKALHLDTLPFITSLNNHTLKALKWIGTTHIGDFDTILSHQGQNLTSLEYRCNERSCPTWPSHVPLTTLQFLPHLAPNIKSIAINLPRNANNTWPLAHLSALANHPSLTHLDLYFRLQSECKAKEALLGYAHTNCNDAYTKYKSWMRSNCRLGDAFYSSPRLSASSALSMFSFLRSENTSKNLTSVTFRAGDWGAYENNFWGADMWPNGPWFISHRRSAVYCRIDGGREVCEADQARSSFDWEWDGETWVVVGEFEDYDDAWGDEGKMERVKERMRVRLDEFEW</sequence>
<keyword evidence="2" id="KW-1185">Reference proteome</keyword>